<evidence type="ECO:0000259" key="1">
    <source>
        <dbReference type="PROSITE" id="PS50202"/>
    </source>
</evidence>
<comment type="caution">
    <text evidence="2">The sequence shown here is derived from an EMBL/GenBank/DDBJ whole genome shotgun (WGS) entry which is preliminary data.</text>
</comment>
<dbReference type="GO" id="GO:0015631">
    <property type="term" value="F:tubulin binding"/>
    <property type="evidence" value="ECO:0007669"/>
    <property type="project" value="TreeGrafter"/>
</dbReference>
<reference evidence="2" key="1">
    <citation type="journal article" date="2023" name="Insect Mol. Biol.">
        <title>Genome sequencing provides insights into the evolution of gene families encoding plant cell wall-degrading enzymes in longhorned beetles.</title>
        <authorList>
            <person name="Shin N.R."/>
            <person name="Okamura Y."/>
            <person name="Kirsch R."/>
            <person name="Pauchet Y."/>
        </authorList>
    </citation>
    <scope>NUCLEOTIDE SEQUENCE</scope>
    <source>
        <strain evidence="2">AMC_N1</strain>
    </source>
</reference>
<dbReference type="Gene3D" id="2.60.40.10">
    <property type="entry name" value="Immunoglobulins"/>
    <property type="match status" value="1"/>
</dbReference>
<dbReference type="GO" id="GO:0005929">
    <property type="term" value="C:cilium"/>
    <property type="evidence" value="ECO:0007669"/>
    <property type="project" value="TreeGrafter"/>
</dbReference>
<dbReference type="Proteomes" id="UP001162162">
    <property type="component" value="Unassembled WGS sequence"/>
</dbReference>
<dbReference type="GO" id="GO:0005737">
    <property type="term" value="C:cytoplasm"/>
    <property type="evidence" value="ECO:0007669"/>
    <property type="project" value="TreeGrafter"/>
</dbReference>
<protein>
    <recommendedName>
        <fullName evidence="1">MSP domain-containing protein</fullName>
    </recommendedName>
</protein>
<accession>A0AAV8XPY5</accession>
<dbReference type="PROSITE" id="PS50202">
    <property type="entry name" value="MSP"/>
    <property type="match status" value="1"/>
</dbReference>
<gene>
    <name evidence="2" type="ORF">NQ318_003395</name>
</gene>
<dbReference type="PANTHER" id="PTHR46348">
    <property type="entry name" value="DELETED IN LUNG AND ESOPHAGEAL CANCER PROTEIN 1"/>
    <property type="match status" value="1"/>
</dbReference>
<evidence type="ECO:0000313" key="3">
    <source>
        <dbReference type="Proteomes" id="UP001162162"/>
    </source>
</evidence>
<dbReference type="GO" id="GO:0008285">
    <property type="term" value="P:negative regulation of cell population proliferation"/>
    <property type="evidence" value="ECO:0007669"/>
    <property type="project" value="InterPro"/>
</dbReference>
<dbReference type="InterPro" id="IPR033304">
    <property type="entry name" value="DLEC1"/>
</dbReference>
<sequence length="1479" mass="169242">MDSPAVRWPVTLGHCRPIFFGNSRIPYVKAHSRYNQFCEREAGHGIVKLQLMNMDPLPLIPMPDASQNVAATLRETFQGTIDGHTFPRDIAENFIQNKVDEDLRLKANAEGALQVIEEFDEKLTEIEDAECDVMDQHAGYLIAKDEVENITCLKDRLKLKHCYLFRELKQCYAEQFGLLERKHLLPDLIRQFLERMWKKNMRSDADDGSEYETKTFKVSKDQMIDVLYEAKTEAAKRTKPKRKTELALQKGNKRKEKAPVFTVTPEEIEFHNCEVGSTYEHMMAVLRPPSLPSLSVKLLSDPKIAPGLSAKAIVTFKPEIYLDTDDYVVFRNYHGDTASLFLAITRDSPRLIVCILKGDNKCLLETVRPGTERFAENRREALNYTIDCGSCLIGEYLTLFVFVQNKGIVGRFFIITEDEWLYKDVRNVSALLELSSESFWIYPTYFELDTDEMIQLTVLFHPLQLGLNLEKVPPDDVNINEIEDYCIFLGTITSNESSEITFTVYNNRQVVPLFLTSTWKFRRSLYTRFIFDIEENWVIPHDDKKTLAPYSVTDFDFTLNINAYCNGYHHIFFSFVIVDVPIISLRAGEEFTFVEKEGLSENVLTKCVDVQIVEVEIACLVARANDETLLDRTLVTNVGKPKVPPRQPKLKFSSPFLEFGILPVGLDVQKTFFVKNVDDGPVQWRIIEVKYNIDGKPHMEILREDNITCASGRIHLQRRKTENHLQGCEQASIVEEQHVELEALCIVVYQIINFDIVVKTGHTNAPILCPLQLMYVGVPTTLTFTIENGSLITGCFCFSKIYGDDLDKVDIAITPRAGILKPLETKEISARLTCKDVGIFENAFVSCFISQHQEPIVLRVMCAVDGFHAYFYIPARTNRHLKIMWPPKVLFEYDEDWMICPCTMEHGQELELSYTHTLSSTKSDDGSRIMQNPSNIDKEFPAGADKIMTSDSLLMRYGGEKCGMLGEGGMGDAYTEDSLASSSCECPPKKDLLGILEEQFGADVFLQQYFTEMHQVPIRTPTELKFHFENTTPIDTTFTVEATNFSTSKKFDQRAFNLKLKKFDAIWDDMMMNDYGILVMPDVENGSVSGRELIHVNLLVYATTWGIYARRNCRKSIDKSGFGTVSCSSEQNKRSIQIVNTACVPLMILWHTFIKTEDADEHLKFNVTVDVADKNYLPDEARMVLMDKYYGKESTKVFEVHPEETVIDAYSSRSIDIIMNVCPVKTQTTEIACFIVGHVFLKEQHRIKVNYFYRSTESDEIPVRMEVSCTLELPLLSLDSMCEDTQLYVYANEIVFKKKWENNIKVRFQNNNRSTAEGYLEVEKPFVIEKINGDNRRGFNNFSVRASSCLEVSILCNIDHQMVLDLSKLIYKEKVDHDEAVESNSVELLEEEVQVAQIDPVDPGYCAFPLDLYLYFPHIVIKPTSIKFDNVLLGETRKILLTVYNMTGYLVKFEIYKSLVTDEIFVTPHYGEIAKSTGV</sequence>
<dbReference type="PANTHER" id="PTHR46348:SF1">
    <property type="entry name" value="DELETED IN LUNG AND ESOPHAGEAL CANCER PROTEIN 1"/>
    <property type="match status" value="1"/>
</dbReference>
<dbReference type="InterPro" id="IPR013783">
    <property type="entry name" value="Ig-like_fold"/>
</dbReference>
<organism evidence="2 3">
    <name type="scientific">Aromia moschata</name>
    <dbReference type="NCBI Taxonomy" id="1265417"/>
    <lineage>
        <taxon>Eukaryota</taxon>
        <taxon>Metazoa</taxon>
        <taxon>Ecdysozoa</taxon>
        <taxon>Arthropoda</taxon>
        <taxon>Hexapoda</taxon>
        <taxon>Insecta</taxon>
        <taxon>Pterygota</taxon>
        <taxon>Neoptera</taxon>
        <taxon>Endopterygota</taxon>
        <taxon>Coleoptera</taxon>
        <taxon>Polyphaga</taxon>
        <taxon>Cucujiformia</taxon>
        <taxon>Chrysomeloidea</taxon>
        <taxon>Cerambycidae</taxon>
        <taxon>Cerambycinae</taxon>
        <taxon>Callichromatini</taxon>
        <taxon>Aromia</taxon>
    </lineage>
</organism>
<feature type="domain" description="MSP" evidence="1">
    <location>
        <begin position="1418"/>
        <end position="1479"/>
    </location>
</feature>
<dbReference type="EMBL" id="JAPWTK010000423">
    <property type="protein sequence ID" value="KAJ8940552.1"/>
    <property type="molecule type" value="Genomic_DNA"/>
</dbReference>
<evidence type="ECO:0000313" key="2">
    <source>
        <dbReference type="EMBL" id="KAJ8940552.1"/>
    </source>
</evidence>
<keyword evidence="3" id="KW-1185">Reference proteome</keyword>
<proteinExistence type="predicted"/>
<dbReference type="InterPro" id="IPR000535">
    <property type="entry name" value="MSP_dom"/>
</dbReference>
<name>A0AAV8XPY5_9CUCU</name>
<dbReference type="Pfam" id="PF23316">
    <property type="entry name" value="Ig_DLEC1_6th"/>
    <property type="match status" value="1"/>
</dbReference>